<organism evidence="3 4">
    <name type="scientific">Pseudobutyrivibrio xylanivorans</name>
    <dbReference type="NCBI Taxonomy" id="185007"/>
    <lineage>
        <taxon>Bacteria</taxon>
        <taxon>Bacillati</taxon>
        <taxon>Bacillota</taxon>
        <taxon>Clostridia</taxon>
        <taxon>Lachnospirales</taxon>
        <taxon>Lachnospiraceae</taxon>
        <taxon>Pseudobutyrivibrio</taxon>
    </lineage>
</organism>
<evidence type="ECO:0000313" key="3">
    <source>
        <dbReference type="EMBL" id="QFJ54569.1"/>
    </source>
</evidence>
<gene>
    <name evidence="3" type="ORF">FXF36_06740</name>
</gene>
<dbReference type="SUPFAM" id="SSF56300">
    <property type="entry name" value="Metallo-dependent phosphatases"/>
    <property type="match status" value="1"/>
</dbReference>
<dbReference type="SMART" id="SM00854">
    <property type="entry name" value="PGA_cap"/>
    <property type="match status" value="1"/>
</dbReference>
<evidence type="ECO:0000259" key="2">
    <source>
        <dbReference type="SMART" id="SM00854"/>
    </source>
</evidence>
<proteinExistence type="inferred from homology"/>
<evidence type="ECO:0000256" key="1">
    <source>
        <dbReference type="ARBA" id="ARBA00005662"/>
    </source>
</evidence>
<dbReference type="KEGG" id="pxv:FXF36_06740"/>
<accession>A0A5P6VS79</accession>
<dbReference type="EMBL" id="CP043028">
    <property type="protein sequence ID" value="QFJ54569.1"/>
    <property type="molecule type" value="Genomic_DNA"/>
</dbReference>
<dbReference type="RefSeq" id="WP_151623056.1">
    <property type="nucleotide sequence ID" value="NZ_CP043028.1"/>
</dbReference>
<feature type="domain" description="Capsule synthesis protein CapA" evidence="2">
    <location>
        <begin position="95"/>
        <end position="337"/>
    </location>
</feature>
<dbReference type="Proteomes" id="UP000327030">
    <property type="component" value="Chromosome 1"/>
</dbReference>
<dbReference type="AlphaFoldDB" id="A0A5P6VS79"/>
<dbReference type="PANTHER" id="PTHR33393">
    <property type="entry name" value="POLYGLUTAMINE SYNTHESIS ACCESSORY PROTEIN RV0574C-RELATED"/>
    <property type="match status" value="1"/>
</dbReference>
<dbReference type="InterPro" id="IPR019079">
    <property type="entry name" value="Capsule_synth_CapA"/>
</dbReference>
<dbReference type="PANTHER" id="PTHR33393:SF13">
    <property type="entry name" value="PGA BIOSYNTHESIS PROTEIN CAPA"/>
    <property type="match status" value="1"/>
</dbReference>
<dbReference type="InterPro" id="IPR029052">
    <property type="entry name" value="Metallo-depent_PP-like"/>
</dbReference>
<dbReference type="InterPro" id="IPR052169">
    <property type="entry name" value="CW_Biosynth-Accessory"/>
</dbReference>
<sequence length="399" mass="43111">MKKFFAALIKTLLVLVLLLAIGWYAFGEDGPFVEQGQQLLAMAQEKTGLVIGSRSSDSQNPLEEDDTEVVTTEVEQVEAAAEPVAEVTPEELTTRIVFTGDVELSEYVQANYSAAGVDGVCVPEVQQLMQNATFTMINNEFCFSERGQKAPDKQYTFRVNPGYVSLLTDLGVDIAGLANNHVLDYGKDALTDTFTTLSGAGIDYTGAGTSLEDASKLIIKTDAKGRTYGFLAASHVIPVGSWNVLNSQPGEFCFYDETDLLNSIAAARPQVDYLFVMVHWGVEHTTELTDYQPNDGHKFIDAGADAVIGMHSHCLQPVEWYNGKPIFYSLGNFIFNKSIKSGGGGAVEVTLDENDNVTWRIVPITANGACTSIDAGGYSYVESISSNVAVGEDGVISEK</sequence>
<dbReference type="Gene3D" id="3.60.21.10">
    <property type="match status" value="1"/>
</dbReference>
<dbReference type="Pfam" id="PF09587">
    <property type="entry name" value="PGA_cap"/>
    <property type="match status" value="1"/>
</dbReference>
<reference evidence="4" key="1">
    <citation type="submission" date="2019-08" db="EMBL/GenBank/DDBJ databases">
        <title>Complete Genome Sequence of the Polysaccharide-Degrading Rumen Bacterium Pseudobutyrivibrio xylanivorans MA3014.</title>
        <authorList>
            <person name="Palevich N."/>
            <person name="Maclean P.H."/>
            <person name="Kelly W.J."/>
            <person name="Leahy S.C."/>
            <person name="Rakonjac J."/>
            <person name="Attwood G.T."/>
        </authorList>
    </citation>
    <scope>NUCLEOTIDE SEQUENCE [LARGE SCALE GENOMIC DNA]</scope>
    <source>
        <strain evidence="4">MA3014</strain>
    </source>
</reference>
<dbReference type="CDD" id="cd07381">
    <property type="entry name" value="MPP_CapA"/>
    <property type="match status" value="1"/>
</dbReference>
<name>A0A5P6VS79_PSEXY</name>
<comment type="similarity">
    <text evidence="1">Belongs to the CapA family.</text>
</comment>
<protein>
    <submittedName>
        <fullName evidence="3">CapA family protein</fullName>
    </submittedName>
</protein>
<dbReference type="OrthoDB" id="9810906at2"/>
<evidence type="ECO:0000313" key="4">
    <source>
        <dbReference type="Proteomes" id="UP000327030"/>
    </source>
</evidence>